<evidence type="ECO:0000313" key="18">
    <source>
        <dbReference type="Proteomes" id="UP000013776"/>
    </source>
</evidence>
<dbReference type="CDD" id="cd14368">
    <property type="entry name" value="CUE_DEF1_like"/>
    <property type="match status" value="1"/>
</dbReference>
<keyword evidence="9" id="KW-0833">Ubl conjugation pathway</keyword>
<keyword evidence="6" id="KW-0158">Chromosome</keyword>
<feature type="domain" description="CUE" evidence="16">
    <location>
        <begin position="3"/>
        <end position="46"/>
    </location>
</feature>
<evidence type="ECO:0000256" key="7">
    <source>
        <dbReference type="ARBA" id="ARBA00022490"/>
    </source>
</evidence>
<feature type="region of interest" description="Disordered" evidence="15">
    <location>
        <begin position="44"/>
        <end position="314"/>
    </location>
</feature>
<dbReference type="Pfam" id="PF02845">
    <property type="entry name" value="CUE"/>
    <property type="match status" value="1"/>
</dbReference>
<evidence type="ECO:0000256" key="5">
    <source>
        <dbReference type="ARBA" id="ARBA00020536"/>
    </source>
</evidence>
<evidence type="ECO:0000256" key="1">
    <source>
        <dbReference type="ARBA" id="ARBA00004123"/>
    </source>
</evidence>
<feature type="compositionally biased region" description="Polar residues" evidence="15">
    <location>
        <begin position="332"/>
        <end position="343"/>
    </location>
</feature>
<dbReference type="GO" id="GO:0003677">
    <property type="term" value="F:DNA binding"/>
    <property type="evidence" value="ECO:0007669"/>
    <property type="project" value="UniProtKB-KW"/>
</dbReference>
<dbReference type="GO" id="GO:0006281">
    <property type="term" value="P:DNA repair"/>
    <property type="evidence" value="ECO:0007669"/>
    <property type="project" value="UniProtKB-KW"/>
</dbReference>
<reference evidence="17 18" key="1">
    <citation type="journal article" date="2013" name="MBio">
        <title>Genome sequencing of the plant pathogen Taphrina deformans, the causal agent of peach leaf curl.</title>
        <authorList>
            <person name="Cisse O.H."/>
            <person name="Almeida J.M.G.C.F."/>
            <person name="Fonseca A."/>
            <person name="Kumar A.A."/>
            <person name="Salojaervi J."/>
            <person name="Overmyer K."/>
            <person name="Hauser P.M."/>
            <person name="Pagni M."/>
        </authorList>
    </citation>
    <scope>NUCLEOTIDE SEQUENCE [LARGE SCALE GENOMIC DNA]</scope>
    <source>
        <strain evidence="18">PYCC 5710 / ATCC 11124 / CBS 356.35 / IMI 108563 / JCM 9778 / NBRC 8474</strain>
    </source>
</reference>
<evidence type="ECO:0000256" key="11">
    <source>
        <dbReference type="ARBA" id="ARBA00022895"/>
    </source>
</evidence>
<comment type="subcellular location">
    <subcellularLocation>
        <location evidence="3">Chromosome</location>
        <location evidence="3">Telomere</location>
    </subcellularLocation>
    <subcellularLocation>
        <location evidence="2">Cytoplasm</location>
    </subcellularLocation>
    <subcellularLocation>
        <location evidence="1">Nucleus</location>
    </subcellularLocation>
</comment>
<keyword evidence="7" id="KW-0963">Cytoplasm</keyword>
<evidence type="ECO:0000256" key="2">
    <source>
        <dbReference type="ARBA" id="ARBA00004496"/>
    </source>
</evidence>
<keyword evidence="10" id="KW-0832">Ubl conjugation</keyword>
<feature type="compositionally biased region" description="Gly residues" evidence="15">
    <location>
        <begin position="679"/>
        <end position="688"/>
    </location>
</feature>
<keyword evidence="12" id="KW-0238">DNA-binding</keyword>
<evidence type="ECO:0000256" key="15">
    <source>
        <dbReference type="SAM" id="MobiDB-lite"/>
    </source>
</evidence>
<feature type="compositionally biased region" description="Basic and acidic residues" evidence="15">
    <location>
        <begin position="44"/>
        <end position="64"/>
    </location>
</feature>
<feature type="compositionally biased region" description="Polar residues" evidence="15">
    <location>
        <begin position="132"/>
        <end position="145"/>
    </location>
</feature>
<dbReference type="STRING" id="1097556.R4XCY7"/>
<evidence type="ECO:0000256" key="4">
    <source>
        <dbReference type="ARBA" id="ARBA00005491"/>
    </source>
</evidence>
<gene>
    <name evidence="17" type="ORF">TAPDE_002157</name>
</gene>
<dbReference type="GO" id="GO:0005634">
    <property type="term" value="C:nucleus"/>
    <property type="evidence" value="ECO:0007669"/>
    <property type="project" value="UniProtKB-SubCell"/>
</dbReference>
<evidence type="ECO:0000256" key="13">
    <source>
        <dbReference type="ARBA" id="ARBA00023204"/>
    </source>
</evidence>
<dbReference type="EMBL" id="CAHR02000076">
    <property type="protein sequence ID" value="CCG82273.1"/>
    <property type="molecule type" value="Genomic_DNA"/>
</dbReference>
<keyword evidence="8" id="KW-0227">DNA damage</keyword>
<feature type="region of interest" description="Disordered" evidence="15">
    <location>
        <begin position="326"/>
        <end position="688"/>
    </location>
</feature>
<feature type="compositionally biased region" description="Polar residues" evidence="15">
    <location>
        <begin position="437"/>
        <end position="449"/>
    </location>
</feature>
<evidence type="ECO:0000256" key="8">
    <source>
        <dbReference type="ARBA" id="ARBA00022763"/>
    </source>
</evidence>
<dbReference type="AlphaFoldDB" id="R4XCY7"/>
<dbReference type="VEuPathDB" id="FungiDB:TAPDE_002157"/>
<feature type="compositionally biased region" description="Polar residues" evidence="15">
    <location>
        <begin position="641"/>
        <end position="651"/>
    </location>
</feature>
<feature type="compositionally biased region" description="Low complexity" evidence="15">
    <location>
        <begin position="185"/>
        <end position="209"/>
    </location>
</feature>
<feature type="compositionally biased region" description="Low complexity" evidence="15">
    <location>
        <begin position="571"/>
        <end position="581"/>
    </location>
</feature>
<dbReference type="GO" id="GO:0005737">
    <property type="term" value="C:cytoplasm"/>
    <property type="evidence" value="ECO:0007669"/>
    <property type="project" value="UniProtKB-SubCell"/>
</dbReference>
<feature type="compositionally biased region" description="Polar residues" evidence="15">
    <location>
        <begin position="593"/>
        <end position="602"/>
    </location>
</feature>
<keyword evidence="18" id="KW-1185">Reference proteome</keyword>
<accession>R4XCY7</accession>
<dbReference type="OrthoDB" id="5396806at2759"/>
<feature type="compositionally biased region" description="Polar residues" evidence="15">
    <location>
        <begin position="397"/>
        <end position="408"/>
    </location>
</feature>
<proteinExistence type="inferred from homology"/>
<evidence type="ECO:0000313" key="17">
    <source>
        <dbReference type="EMBL" id="CCG82273.1"/>
    </source>
</evidence>
<evidence type="ECO:0000256" key="9">
    <source>
        <dbReference type="ARBA" id="ARBA00022786"/>
    </source>
</evidence>
<name>R4XCY7_TAPDE</name>
<sequence>MASSSESLSILKELFPDWSTEDLTSCLEESRGELDTAITRISEGHATKFGEVTKKKEKAPKRVEYGNGRGRGRGASTGAPRGRSEFRGRGRGRGASTSTGPTDRTAVETTPSWAENAESTPTSTLPAWATEDATTGTKQAPQESSQAKDSRSEEPVAQAATTGLFSAPPKPKARIVDKNSTSSWASVARPVAQAQPAQQAAATNQPSQSIASESSANKLSVDDKTAPLTERNLEAVTEDQQNVPQPPAATVASLQGEPATGPPSVAGASQTGPPGLKSSQQTSAARVGTPIGGRRLNQNEAVVMPGSEREPAARLGVQFGSLGLSDEEVYNDKNNVQPQQQKLETSDLRSESNSQQSRQDRPQETYAGYGAQGGPIQQHQQQQQQPYGGQAQDHYASMSNFYGQNDQARASPFGGHNEYYGQHTSQHPTQPPYGLQSGASQRSDATSRPTEPISRFGEPSSSPMTSMTSQPPHSTASPAPSHLGAQQQQQHQTQFPMHPQYGAPNPYAYYGYGYGYPQQQQHSAYGGQMYGQQQQRGGYGGQGQQYPGAPVSHQPVGTSQDRFERSTAEYQRQQQQTQYPQSGFGNNDFLGGSRNQQPSSETLDPFKGYNSNPASANAREEPKSAPTGFGSGSQASFGQQTPSGSQYGSHASGQYGEQQGQQNQFSQYGSYGRQSGHQQYGGGQWNQY</sequence>
<evidence type="ECO:0000256" key="6">
    <source>
        <dbReference type="ARBA" id="ARBA00022454"/>
    </source>
</evidence>
<dbReference type="eggNOG" id="ENOG502S359">
    <property type="taxonomic scope" value="Eukaryota"/>
</dbReference>
<dbReference type="PROSITE" id="PS51140">
    <property type="entry name" value="CUE"/>
    <property type="match status" value="1"/>
</dbReference>
<protein>
    <recommendedName>
        <fullName evidence="5">RNA polymerase II degradation factor 1</fullName>
    </recommendedName>
</protein>
<comment type="similarity">
    <text evidence="4">Belongs to the DEF1 family.</text>
</comment>
<evidence type="ECO:0000256" key="3">
    <source>
        <dbReference type="ARBA" id="ARBA00004574"/>
    </source>
</evidence>
<organism evidence="17 18">
    <name type="scientific">Taphrina deformans (strain PYCC 5710 / ATCC 11124 / CBS 356.35 / IMI 108563 / JCM 9778 / NBRC 8474)</name>
    <name type="common">Peach leaf curl fungus</name>
    <name type="synonym">Lalaria deformans</name>
    <dbReference type="NCBI Taxonomy" id="1097556"/>
    <lineage>
        <taxon>Eukaryota</taxon>
        <taxon>Fungi</taxon>
        <taxon>Dikarya</taxon>
        <taxon>Ascomycota</taxon>
        <taxon>Taphrinomycotina</taxon>
        <taxon>Taphrinomycetes</taxon>
        <taxon>Taphrinales</taxon>
        <taxon>Taphrinaceae</taxon>
        <taxon>Taphrina</taxon>
    </lineage>
</organism>
<dbReference type="Proteomes" id="UP000013776">
    <property type="component" value="Unassembled WGS sequence"/>
</dbReference>
<feature type="compositionally biased region" description="Polar residues" evidence="15">
    <location>
        <begin position="107"/>
        <end position="125"/>
    </location>
</feature>
<evidence type="ECO:0000259" key="16">
    <source>
        <dbReference type="PROSITE" id="PS51140"/>
    </source>
</evidence>
<evidence type="ECO:0000256" key="10">
    <source>
        <dbReference type="ARBA" id="ARBA00022843"/>
    </source>
</evidence>
<evidence type="ECO:0000256" key="12">
    <source>
        <dbReference type="ARBA" id="ARBA00023125"/>
    </source>
</evidence>
<dbReference type="InterPro" id="IPR003892">
    <property type="entry name" value="CUE"/>
</dbReference>
<feature type="compositionally biased region" description="Low complexity" evidence="15">
    <location>
        <begin position="374"/>
        <end position="392"/>
    </location>
</feature>
<dbReference type="InterPro" id="IPR041803">
    <property type="entry name" value="DEF1_CUE"/>
</dbReference>
<comment type="caution">
    <text evidence="17">The sequence shown here is derived from an EMBL/GenBank/DDBJ whole genome shotgun (WGS) entry which is preliminary data.</text>
</comment>
<keyword evidence="14" id="KW-0539">Nucleus</keyword>
<feature type="compositionally biased region" description="Polar residues" evidence="15">
    <location>
        <begin position="267"/>
        <end position="284"/>
    </location>
</feature>
<dbReference type="GO" id="GO:0000781">
    <property type="term" value="C:chromosome, telomeric region"/>
    <property type="evidence" value="ECO:0007669"/>
    <property type="project" value="UniProtKB-SubCell"/>
</dbReference>
<dbReference type="GO" id="GO:0043130">
    <property type="term" value="F:ubiquitin binding"/>
    <property type="evidence" value="ECO:0007669"/>
    <property type="project" value="InterPro"/>
</dbReference>
<feature type="compositionally biased region" description="Low complexity" evidence="15">
    <location>
        <begin position="652"/>
        <end position="672"/>
    </location>
</feature>
<evidence type="ECO:0000256" key="14">
    <source>
        <dbReference type="ARBA" id="ARBA00023242"/>
    </source>
</evidence>
<keyword evidence="11" id="KW-0779">Telomere</keyword>
<feature type="compositionally biased region" description="Low complexity" evidence="15">
    <location>
        <begin position="459"/>
        <end position="536"/>
    </location>
</feature>
<keyword evidence="13" id="KW-0234">DNA repair</keyword>